<dbReference type="AlphaFoldDB" id="A0A1H4CXN3"/>
<organism evidence="1 2">
    <name type="scientific">Rubrimonas cliftonensis</name>
    <dbReference type="NCBI Taxonomy" id="89524"/>
    <lineage>
        <taxon>Bacteria</taxon>
        <taxon>Pseudomonadati</taxon>
        <taxon>Pseudomonadota</taxon>
        <taxon>Alphaproteobacteria</taxon>
        <taxon>Rhodobacterales</taxon>
        <taxon>Paracoccaceae</taxon>
        <taxon>Rubrimonas</taxon>
    </lineage>
</organism>
<dbReference type="GO" id="GO:0032259">
    <property type="term" value="P:methylation"/>
    <property type="evidence" value="ECO:0007669"/>
    <property type="project" value="UniProtKB-KW"/>
</dbReference>
<keyword evidence="1" id="KW-0808">Transferase</keyword>
<dbReference type="SUPFAM" id="SSF53335">
    <property type="entry name" value="S-adenosyl-L-methionine-dependent methyltransferases"/>
    <property type="match status" value="1"/>
</dbReference>
<dbReference type="Gene3D" id="3.40.50.150">
    <property type="entry name" value="Vaccinia Virus protein VP39"/>
    <property type="match status" value="1"/>
</dbReference>
<sequence length="698" mass="75893">MSSDARPGWRVEVRLPELPDPAARFRITFLLAGKVVAMLERTVTVDNDGVPEFHEALFAQFHALNAEIAASRAPVEGGMFFLSTDAFGADVAPTTVYAAKRAHFRDAVRGRLQGIEIGFNGGHSALMALSLNPELRLTAVDIGHHPYTALAARFLKRLFPERFRFVEGDSREVVPALRLALVGARFDFAHIDGGHTPEICRADISNALTMTAPGGVVVVDDLGDPALLAVTAEFEAAGLLERVPGFEEILEARHGVFVARPVGLDADRSLGAGEFVNVAVAPVSAADDAQADAGGETPLVLLRRLCGAEPERRRLTFDLFRALSRSKEFELLSALGENVLPFKVGAADAQRYGLAFEAWCEAVYSAAPRRTATEAVAAMCFADAALNGERPWNTLYLGATVFGTAGLVPAEAYFLRVAAMDETMISTNAHGASSLRLMLPPAPAAPSPFDDLDNVAFAAADLADGPFVHLVACDWRYWELFSNELLGSAAQVRSSAVLHVHILNPEQPLEALRSKARADYPELALNLSGHSVRLPEALAAQWDGMNARALYTCMRFLIAPHVLKRYGRSVLITEFDANLNSSIAQVDMLNQDADVFLCHYRENQQNHFPWNQIWAGTLLLKHTPGAIRYAEMVAQYCKHVFAAGTAENRPMWHIDQNALFVAAEQARTADPSIRFAQFADAARPISRNFGNVFAVRGA</sequence>
<keyword evidence="1" id="KW-0489">Methyltransferase</keyword>
<keyword evidence="2" id="KW-1185">Reference proteome</keyword>
<dbReference type="Pfam" id="PF13578">
    <property type="entry name" value="Methyltransf_24"/>
    <property type="match status" value="1"/>
</dbReference>
<evidence type="ECO:0000313" key="1">
    <source>
        <dbReference type="EMBL" id="SEA65070.1"/>
    </source>
</evidence>
<proteinExistence type="predicted"/>
<dbReference type="GO" id="GO:0008168">
    <property type="term" value="F:methyltransferase activity"/>
    <property type="evidence" value="ECO:0007669"/>
    <property type="project" value="UniProtKB-KW"/>
</dbReference>
<name>A0A1H4CXN3_9RHOB</name>
<protein>
    <submittedName>
        <fullName evidence="1">Methyltransferase domain-containing protein</fullName>
    </submittedName>
</protein>
<dbReference type="EMBL" id="FNQM01000008">
    <property type="protein sequence ID" value="SEA65070.1"/>
    <property type="molecule type" value="Genomic_DNA"/>
</dbReference>
<dbReference type="STRING" id="89524.SAMN05444370_10893"/>
<dbReference type="Proteomes" id="UP000198703">
    <property type="component" value="Unassembled WGS sequence"/>
</dbReference>
<gene>
    <name evidence="1" type="ORF">SAMN05444370_10893</name>
</gene>
<dbReference type="CDD" id="cd02440">
    <property type="entry name" value="AdoMet_MTases"/>
    <property type="match status" value="1"/>
</dbReference>
<reference evidence="1 2" key="1">
    <citation type="submission" date="2016-10" db="EMBL/GenBank/DDBJ databases">
        <authorList>
            <person name="de Groot N.N."/>
        </authorList>
    </citation>
    <scope>NUCLEOTIDE SEQUENCE [LARGE SCALE GENOMIC DNA]</scope>
    <source>
        <strain evidence="1 2">DSM 15345</strain>
    </source>
</reference>
<evidence type="ECO:0000313" key="2">
    <source>
        <dbReference type="Proteomes" id="UP000198703"/>
    </source>
</evidence>
<accession>A0A1H4CXN3</accession>
<dbReference type="InterPro" id="IPR029063">
    <property type="entry name" value="SAM-dependent_MTases_sf"/>
</dbReference>